<evidence type="ECO:0000313" key="2">
    <source>
        <dbReference type="Proteomes" id="UP000886501"/>
    </source>
</evidence>
<proteinExistence type="predicted"/>
<protein>
    <submittedName>
        <fullName evidence="1">TPR-like protein</fullName>
    </submittedName>
</protein>
<evidence type="ECO:0000313" key="1">
    <source>
        <dbReference type="EMBL" id="KAF9653040.1"/>
    </source>
</evidence>
<reference evidence="1" key="1">
    <citation type="submission" date="2019-10" db="EMBL/GenBank/DDBJ databases">
        <authorList>
            <consortium name="DOE Joint Genome Institute"/>
            <person name="Kuo A."/>
            <person name="Miyauchi S."/>
            <person name="Kiss E."/>
            <person name="Drula E."/>
            <person name="Kohler A."/>
            <person name="Sanchez-Garcia M."/>
            <person name="Andreopoulos B."/>
            <person name="Barry K.W."/>
            <person name="Bonito G."/>
            <person name="Buee M."/>
            <person name="Carver A."/>
            <person name="Chen C."/>
            <person name="Cichocki N."/>
            <person name="Clum A."/>
            <person name="Culley D."/>
            <person name="Crous P.W."/>
            <person name="Fauchery L."/>
            <person name="Girlanda M."/>
            <person name="Hayes R."/>
            <person name="Keri Z."/>
            <person name="Labutti K."/>
            <person name="Lipzen A."/>
            <person name="Lombard V."/>
            <person name="Magnuson J."/>
            <person name="Maillard F."/>
            <person name="Morin E."/>
            <person name="Murat C."/>
            <person name="Nolan M."/>
            <person name="Ohm R."/>
            <person name="Pangilinan J."/>
            <person name="Pereira M."/>
            <person name="Perotto S."/>
            <person name="Peter M."/>
            <person name="Riley R."/>
            <person name="Sitrit Y."/>
            <person name="Stielow B."/>
            <person name="Szollosi G."/>
            <person name="Zifcakova L."/>
            <person name="Stursova M."/>
            <person name="Spatafora J.W."/>
            <person name="Tedersoo L."/>
            <person name="Vaario L.-M."/>
            <person name="Yamada A."/>
            <person name="Yan M."/>
            <person name="Wang P."/>
            <person name="Xu J."/>
            <person name="Bruns T."/>
            <person name="Baldrian P."/>
            <person name="Vilgalys R."/>
            <person name="Henrissat B."/>
            <person name="Grigoriev I.V."/>
            <person name="Hibbett D."/>
            <person name="Nagy L.G."/>
            <person name="Martin F.M."/>
        </authorList>
    </citation>
    <scope>NUCLEOTIDE SEQUENCE</scope>
    <source>
        <strain evidence="1">P2</strain>
    </source>
</reference>
<dbReference type="Proteomes" id="UP000886501">
    <property type="component" value="Unassembled WGS sequence"/>
</dbReference>
<reference evidence="1" key="2">
    <citation type="journal article" date="2020" name="Nat. Commun.">
        <title>Large-scale genome sequencing of mycorrhizal fungi provides insights into the early evolution of symbiotic traits.</title>
        <authorList>
            <person name="Miyauchi S."/>
            <person name="Kiss E."/>
            <person name="Kuo A."/>
            <person name="Drula E."/>
            <person name="Kohler A."/>
            <person name="Sanchez-Garcia M."/>
            <person name="Morin E."/>
            <person name="Andreopoulos B."/>
            <person name="Barry K.W."/>
            <person name="Bonito G."/>
            <person name="Buee M."/>
            <person name="Carver A."/>
            <person name="Chen C."/>
            <person name="Cichocki N."/>
            <person name="Clum A."/>
            <person name="Culley D."/>
            <person name="Crous P.W."/>
            <person name="Fauchery L."/>
            <person name="Girlanda M."/>
            <person name="Hayes R.D."/>
            <person name="Keri Z."/>
            <person name="LaButti K."/>
            <person name="Lipzen A."/>
            <person name="Lombard V."/>
            <person name="Magnuson J."/>
            <person name="Maillard F."/>
            <person name="Murat C."/>
            <person name="Nolan M."/>
            <person name="Ohm R.A."/>
            <person name="Pangilinan J."/>
            <person name="Pereira M.F."/>
            <person name="Perotto S."/>
            <person name="Peter M."/>
            <person name="Pfister S."/>
            <person name="Riley R."/>
            <person name="Sitrit Y."/>
            <person name="Stielow J.B."/>
            <person name="Szollosi G."/>
            <person name="Zifcakova L."/>
            <person name="Stursova M."/>
            <person name="Spatafora J.W."/>
            <person name="Tedersoo L."/>
            <person name="Vaario L.M."/>
            <person name="Yamada A."/>
            <person name="Yan M."/>
            <person name="Wang P."/>
            <person name="Xu J."/>
            <person name="Bruns T."/>
            <person name="Baldrian P."/>
            <person name="Vilgalys R."/>
            <person name="Dunand C."/>
            <person name="Henrissat B."/>
            <person name="Grigoriev I.V."/>
            <person name="Hibbett D."/>
            <person name="Nagy L.G."/>
            <person name="Martin F.M."/>
        </authorList>
    </citation>
    <scope>NUCLEOTIDE SEQUENCE</scope>
    <source>
        <strain evidence="1">P2</strain>
    </source>
</reference>
<dbReference type="EMBL" id="MU117965">
    <property type="protein sequence ID" value="KAF9653040.1"/>
    <property type="molecule type" value="Genomic_DNA"/>
</dbReference>
<sequence>MPTPQEGDVLSIPPTVSRHLATCYSNIVWMCLDSDLAQSAVFFAERYYALDHNNHDARHILVTTLLHAGRKNSALSILKDYRCSNCCGCQHLKAQTCGLLGRHREAREALEASLSDPGYVPTRKARVLSASMSKRTASTFPNEAARRCFSGNLARRGHLFEQATTSYRQALTLCPFLWEAFEGLCALGTAPEDVDELFPPRKLPDTSSTLDSTSNTVGPVATGAGFFTPEPNAGPRKLQLERKNDNKVLGMELPIGSLASTDTSFLEQDDSILQQRKPTRVQRFTNTIGQSVGTRPLSSADEGPVTKRQRSVGVPQRGVDVPKPSSSQVLVDERLKKARTRPALTIANIFSSSGRRAQSVATSSRLNTKPHREQPQNSGFATRRSTRLLGGATHKSSKAGLKERKRQAVRPSSPSLDSEMDDEGSALDETNPAAAPPSRTRSPDDISASRQLDDHAMEIAEYIVYNTMRSCARAFRAFASYDLQKCLDELEGLDAVQQRTPWVMALVGRAEYEKGDYAASRRAFESLRDLDPYRILDMEVYSTLLWHTEKHIDLSFLAQELLSIEPRSPQTWIAIGNCFSLQKDKKQALICFGRATQLDPSCAYAYTLAGHELVDTRIDQAINYFQSGIRADSRHYNAWYGLGTCYLRMNKVRMAEYHYRRAAEIHPTNAILIGCIGLTKERAGDNETAVQLYGKAIEHCPENALVRYRRGKLLIGMKQYKLAVQDLEFLRDLSPDESNVVFQLARVYRLLGDKIKSAQLLAVARDVSPKSVKKIERLLELSKDEDAEAMDED</sequence>
<accession>A0ACB6ZUI2</accession>
<organism evidence="1 2">
    <name type="scientific">Thelephora ganbajun</name>
    <name type="common">Ganba fungus</name>
    <dbReference type="NCBI Taxonomy" id="370292"/>
    <lineage>
        <taxon>Eukaryota</taxon>
        <taxon>Fungi</taxon>
        <taxon>Dikarya</taxon>
        <taxon>Basidiomycota</taxon>
        <taxon>Agaricomycotina</taxon>
        <taxon>Agaricomycetes</taxon>
        <taxon>Thelephorales</taxon>
        <taxon>Thelephoraceae</taxon>
        <taxon>Thelephora</taxon>
    </lineage>
</organism>
<keyword evidence="2" id="KW-1185">Reference proteome</keyword>
<gene>
    <name evidence="1" type="ORF">BDM02DRAFT_3153286</name>
</gene>
<comment type="caution">
    <text evidence="1">The sequence shown here is derived from an EMBL/GenBank/DDBJ whole genome shotgun (WGS) entry which is preliminary data.</text>
</comment>
<name>A0ACB6ZUI2_THEGA</name>